<accession>F8L2T4</accession>
<dbReference type="AlphaFoldDB" id="F8L2T4"/>
<dbReference type="EMBL" id="FR872581">
    <property type="protein sequence ID" value="CCB87780.1"/>
    <property type="molecule type" value="Genomic_DNA"/>
</dbReference>
<gene>
    <name evidence="1" type="ordered locus">SNE_B24210</name>
</gene>
<evidence type="ECO:0000313" key="1">
    <source>
        <dbReference type="EMBL" id="CCB87780.1"/>
    </source>
</evidence>
<name>F8L2T4_SIMNZ</name>
<protein>
    <submittedName>
        <fullName evidence="1">Uncharacterized protein</fullName>
    </submittedName>
</protein>
<evidence type="ECO:0000313" key="2">
    <source>
        <dbReference type="Proteomes" id="UP000000496"/>
    </source>
</evidence>
<reference key="1">
    <citation type="journal article" date="2011" name="Mol. Biol. Evol.">
        <title>Unity in variety -- the pan-genome of the Chlamydiae.</title>
        <authorList>
            <person name="Collingro A."/>
            <person name="Tischler P."/>
            <person name="Weinmaier T."/>
            <person name="Penz T."/>
            <person name="Heinz E."/>
            <person name="Brunham R.C."/>
            <person name="Read T.D."/>
            <person name="Bavoil P.M."/>
            <person name="Sachse K."/>
            <person name="Kahane S."/>
            <person name="Friedman M.G."/>
            <person name="Rattei T."/>
            <person name="Myers G.S.A."/>
            <person name="Horn M."/>
        </authorList>
    </citation>
    <scope>NUCLEOTIDE SEQUENCE</scope>
    <source>
        <strain>Z</strain>
    </source>
</reference>
<keyword evidence="2" id="KW-1185">Reference proteome</keyword>
<dbReference type="KEGG" id="sng:SNE_B24210"/>
<sequence>MTEIDEVFLGLFFELV</sequence>
<geneLocation type="plasmid" evidence="1 2">
    <name>pSn</name>
</geneLocation>
<dbReference type="HOGENOM" id="CLU_3433086_0_0_0"/>
<dbReference type="Proteomes" id="UP000000496">
    <property type="component" value="Plasmid pSn"/>
</dbReference>
<proteinExistence type="predicted"/>
<organism evidence="1 2">
    <name type="scientific">Simkania negevensis (strain ATCC VR-1471 / DSM 27360 / Z)</name>
    <dbReference type="NCBI Taxonomy" id="331113"/>
    <lineage>
        <taxon>Bacteria</taxon>
        <taxon>Pseudomonadati</taxon>
        <taxon>Chlamydiota</taxon>
        <taxon>Chlamydiia</taxon>
        <taxon>Parachlamydiales</taxon>
        <taxon>Simkaniaceae</taxon>
        <taxon>Simkania</taxon>
    </lineage>
</organism>
<reference evidence="1 2" key="2">
    <citation type="journal article" date="2011" name="Mol. Biol. Evol.">
        <title>Unity in variety--the pan-genome of the Chlamydiae.</title>
        <authorList>
            <person name="Collingro A."/>
            <person name="Tischler P."/>
            <person name="Weinmaier T."/>
            <person name="Penz T."/>
            <person name="Heinz E."/>
            <person name="Brunham R.C."/>
            <person name="Read T.D."/>
            <person name="Bavoil P.M."/>
            <person name="Sachse K."/>
            <person name="Kahane S."/>
            <person name="Friedman M.G."/>
            <person name="Rattei T."/>
            <person name="Myers G.S."/>
            <person name="Horn M."/>
        </authorList>
    </citation>
    <scope>NUCLEOTIDE SEQUENCE [LARGE SCALE GENOMIC DNA]</scope>
    <source>
        <strain evidence="2">ATCC VR-1471 / Z</strain>
        <plasmid evidence="1 2">pSn</plasmid>
    </source>
</reference>
<keyword evidence="1" id="KW-0614">Plasmid</keyword>